<evidence type="ECO:0000256" key="1">
    <source>
        <dbReference type="SAM" id="MobiDB-lite"/>
    </source>
</evidence>
<dbReference type="InterPro" id="IPR052183">
    <property type="entry name" value="IS_Transposase"/>
</dbReference>
<dbReference type="RefSeq" id="WP_379068471.1">
    <property type="nucleotide sequence ID" value="NZ_JBHTIT010000001.1"/>
</dbReference>
<feature type="region of interest" description="Disordered" evidence="1">
    <location>
        <begin position="71"/>
        <end position="100"/>
    </location>
</feature>
<proteinExistence type="predicted"/>
<evidence type="ECO:0000313" key="4">
    <source>
        <dbReference type="Proteomes" id="UP001597044"/>
    </source>
</evidence>
<gene>
    <name evidence="3" type="ORF">ACFQ0F_01875</name>
</gene>
<dbReference type="Proteomes" id="UP001597044">
    <property type="component" value="Unassembled WGS sequence"/>
</dbReference>
<name>A0ABW3HEU2_9GAMM</name>
<dbReference type="PANTHER" id="PTHR35528">
    <property type="entry name" value="BLL1675 PROTEIN"/>
    <property type="match status" value="1"/>
</dbReference>
<feature type="compositionally biased region" description="Basic and acidic residues" evidence="1">
    <location>
        <begin position="75"/>
        <end position="87"/>
    </location>
</feature>
<dbReference type="PANTHER" id="PTHR35528:SF3">
    <property type="entry name" value="BLL1675 PROTEIN"/>
    <property type="match status" value="1"/>
</dbReference>
<protein>
    <submittedName>
        <fullName evidence="3">DDE-type integrase/transposase/recombinase</fullName>
    </submittedName>
</protein>
<reference evidence="4" key="1">
    <citation type="journal article" date="2019" name="Int. J. Syst. Evol. Microbiol.">
        <title>The Global Catalogue of Microorganisms (GCM) 10K type strain sequencing project: providing services to taxonomists for standard genome sequencing and annotation.</title>
        <authorList>
            <consortium name="The Broad Institute Genomics Platform"/>
            <consortium name="The Broad Institute Genome Sequencing Center for Infectious Disease"/>
            <person name="Wu L."/>
            <person name="Ma J."/>
        </authorList>
    </citation>
    <scope>NUCLEOTIDE SEQUENCE [LARGE SCALE GENOMIC DNA]</scope>
    <source>
        <strain evidence="4">CCUG 63419</strain>
    </source>
</reference>
<dbReference type="InterPro" id="IPR032874">
    <property type="entry name" value="DDE_dom"/>
</dbReference>
<organism evidence="3 4">
    <name type="scientific">Paraperlucidibaca wandonensis</name>
    <dbReference type="NCBI Taxonomy" id="1268273"/>
    <lineage>
        <taxon>Bacteria</taxon>
        <taxon>Pseudomonadati</taxon>
        <taxon>Pseudomonadota</taxon>
        <taxon>Gammaproteobacteria</taxon>
        <taxon>Moraxellales</taxon>
        <taxon>Moraxellaceae</taxon>
        <taxon>Paraperlucidibaca</taxon>
    </lineage>
</organism>
<sequence length="100" mass="11826">MWRAVDQDGEVVDVYVESRRKSAAARQFFKRLLRNHDDQPRTIVTDKLASYRVAQRELMPKVHHNTAKHVNNRAEQLHESTRFRERGMGGLSSRVRYNYS</sequence>
<evidence type="ECO:0000259" key="2">
    <source>
        <dbReference type="Pfam" id="PF13610"/>
    </source>
</evidence>
<comment type="caution">
    <text evidence="3">The sequence shown here is derived from an EMBL/GenBank/DDBJ whole genome shotgun (WGS) entry which is preliminary data.</text>
</comment>
<dbReference type="EMBL" id="JBHTIT010000001">
    <property type="protein sequence ID" value="MFD0949150.1"/>
    <property type="molecule type" value="Genomic_DNA"/>
</dbReference>
<dbReference type="Pfam" id="PF13610">
    <property type="entry name" value="DDE_Tnp_IS240"/>
    <property type="match status" value="1"/>
</dbReference>
<accession>A0ABW3HEU2</accession>
<evidence type="ECO:0000313" key="3">
    <source>
        <dbReference type="EMBL" id="MFD0949150.1"/>
    </source>
</evidence>
<feature type="domain" description="DDE" evidence="2">
    <location>
        <begin position="1"/>
        <end position="94"/>
    </location>
</feature>
<keyword evidence="4" id="KW-1185">Reference proteome</keyword>